<protein>
    <submittedName>
        <fullName evidence="1">Uncharacterized protein</fullName>
    </submittedName>
</protein>
<sequence>MKVYCLTLEKKGDGSGNYVDYYRPGISLFTDTEKLKKILMEYIYGVL</sequence>
<accession>X0ZXB5</accession>
<reference evidence="1" key="1">
    <citation type="journal article" date="2014" name="Front. Microbiol.">
        <title>High frequency of phylogenetically diverse reductive dehalogenase-homologous genes in deep subseafloor sedimentary metagenomes.</title>
        <authorList>
            <person name="Kawai M."/>
            <person name="Futagami T."/>
            <person name="Toyoda A."/>
            <person name="Takaki Y."/>
            <person name="Nishi S."/>
            <person name="Hori S."/>
            <person name="Arai W."/>
            <person name="Tsubouchi T."/>
            <person name="Morono Y."/>
            <person name="Uchiyama I."/>
            <person name="Ito T."/>
            <person name="Fujiyama A."/>
            <person name="Inagaki F."/>
            <person name="Takami H."/>
        </authorList>
    </citation>
    <scope>NUCLEOTIDE SEQUENCE</scope>
    <source>
        <strain evidence="1">Expedition CK06-06</strain>
    </source>
</reference>
<comment type="caution">
    <text evidence="1">The sequence shown here is derived from an EMBL/GenBank/DDBJ whole genome shotgun (WGS) entry which is preliminary data.</text>
</comment>
<dbReference type="EMBL" id="BART01001965">
    <property type="protein sequence ID" value="GAG74179.1"/>
    <property type="molecule type" value="Genomic_DNA"/>
</dbReference>
<organism evidence="1">
    <name type="scientific">marine sediment metagenome</name>
    <dbReference type="NCBI Taxonomy" id="412755"/>
    <lineage>
        <taxon>unclassified sequences</taxon>
        <taxon>metagenomes</taxon>
        <taxon>ecological metagenomes</taxon>
    </lineage>
</organism>
<name>X0ZXB5_9ZZZZ</name>
<gene>
    <name evidence="1" type="ORF">S01H4_06393</name>
</gene>
<dbReference type="AlphaFoldDB" id="X0ZXB5"/>
<evidence type="ECO:0000313" key="1">
    <source>
        <dbReference type="EMBL" id="GAG74179.1"/>
    </source>
</evidence>
<proteinExistence type="predicted"/>